<evidence type="ECO:0000256" key="1">
    <source>
        <dbReference type="ARBA" id="ARBA00004141"/>
    </source>
</evidence>
<evidence type="ECO:0000256" key="7">
    <source>
        <dbReference type="SAM" id="Phobius"/>
    </source>
</evidence>
<keyword evidence="3" id="KW-0808">Transferase</keyword>
<comment type="caution">
    <text evidence="9">The sequence shown here is derived from an EMBL/GenBank/DDBJ whole genome shotgun (WGS) entry which is preliminary data.</text>
</comment>
<dbReference type="Proteomes" id="UP000253664">
    <property type="component" value="Unassembled WGS sequence"/>
</dbReference>
<keyword evidence="4 7" id="KW-0812">Transmembrane</keyword>
<evidence type="ECO:0000313" key="10">
    <source>
        <dbReference type="Proteomes" id="UP000253664"/>
    </source>
</evidence>
<evidence type="ECO:0000313" key="9">
    <source>
        <dbReference type="EMBL" id="RCI15684.1"/>
    </source>
</evidence>
<dbReference type="STRING" id="1330021.A0A367LML8"/>
<name>A0A367LML8_9HYPO</name>
<accession>A0A367LML8</accession>
<feature type="domain" description="Wax synthase" evidence="8">
    <location>
        <begin position="333"/>
        <end position="420"/>
    </location>
</feature>
<reference evidence="9 10" key="1">
    <citation type="journal article" date="2015" name="BMC Genomics">
        <title>Insights from the genome of Ophiocordyceps polyrhachis-furcata to pathogenicity and host specificity in insect fungi.</title>
        <authorList>
            <person name="Wichadakul D."/>
            <person name="Kobmoo N."/>
            <person name="Ingsriswang S."/>
            <person name="Tangphatsornruang S."/>
            <person name="Chantasingh D."/>
            <person name="Luangsa-ard J.J."/>
            <person name="Eurwilaichitr L."/>
        </authorList>
    </citation>
    <scope>NUCLEOTIDE SEQUENCE [LARGE SCALE GENOMIC DNA]</scope>
    <source>
        <strain evidence="9 10">BCC 54312</strain>
    </source>
</reference>
<sequence length="523" mass="59073">MPSTDTIVYFVSLSLAVAAASLTIDVVVDQVRAAYHDAFARAVAGGRSLPLLIPYSLLGTFIVPTLWLSVPHVRWPAFYHTRWLVVGFSIAFNVHIARNSSCTNIAISYVTGLIAAWGILTTLHLLVWSRPQFDAARAVRSSASSDPALVKNPKVTRPPNKDAFHWQPFPADAPFLDRLGWAADLVMSFRGIGWNWSITSVPRPRMPCRVRPNDPVDFEPMSRTSRSGAEICLTEGEFVRKRIFTIAMVWLITDFCSILVIRDPYFLLGPDHAHELPPHLRAIPAGLLLAYREFLVITSLLCILCGIFSLNDLAQYWLLKAWCPSRSGLWLHPTYFGGFSSVLDRGLSGFWGGFWHQTFRHQFLAPVTWAIETGYIKSGSQVAIISGTFISFLQSGFLHSFGSLSSIPETKTWRPVIFFLLQAVGMYLQDTLRIQIRRFVPKPHIAIARTANFLFTLGWLYCTAIFFIDDVTSAGFAFAEVLPVSPLRWLGFGRASDSWFRWDRDCFPKWHRGQHWWESGLAW</sequence>
<comment type="similarity">
    <text evidence="2">Belongs to the wax synthase family.</text>
</comment>
<dbReference type="GO" id="GO:0016020">
    <property type="term" value="C:membrane"/>
    <property type="evidence" value="ECO:0007669"/>
    <property type="project" value="UniProtKB-SubCell"/>
</dbReference>
<feature type="transmembrane region" description="Helical" evidence="7">
    <location>
        <begin position="106"/>
        <end position="127"/>
    </location>
</feature>
<dbReference type="PANTHER" id="PTHR31595:SF67">
    <property type="entry name" value="WAX SYNTHASE DOMAIN-CONTAINING PROTEIN"/>
    <property type="match status" value="1"/>
</dbReference>
<feature type="transmembrane region" description="Helical" evidence="7">
    <location>
        <begin position="49"/>
        <end position="70"/>
    </location>
</feature>
<feature type="transmembrane region" description="Helical" evidence="7">
    <location>
        <begin position="243"/>
        <end position="262"/>
    </location>
</feature>
<evidence type="ECO:0000256" key="2">
    <source>
        <dbReference type="ARBA" id="ARBA00007282"/>
    </source>
</evidence>
<protein>
    <recommendedName>
        <fullName evidence="8">Wax synthase domain-containing protein</fullName>
    </recommendedName>
</protein>
<dbReference type="EMBL" id="LKCN02000002">
    <property type="protein sequence ID" value="RCI15684.1"/>
    <property type="molecule type" value="Genomic_DNA"/>
</dbReference>
<dbReference type="InterPro" id="IPR032805">
    <property type="entry name" value="Wax_synthase_dom"/>
</dbReference>
<dbReference type="GO" id="GO:0008374">
    <property type="term" value="F:O-acyltransferase activity"/>
    <property type="evidence" value="ECO:0007669"/>
    <property type="project" value="InterPro"/>
</dbReference>
<keyword evidence="10" id="KW-1185">Reference proteome</keyword>
<gene>
    <name evidence="9" type="ORF">L249_3441</name>
</gene>
<feature type="transmembrane region" description="Helical" evidence="7">
    <location>
        <begin position="282"/>
        <end position="310"/>
    </location>
</feature>
<keyword evidence="6 7" id="KW-0472">Membrane</keyword>
<feature type="transmembrane region" description="Helical" evidence="7">
    <location>
        <begin position="450"/>
        <end position="468"/>
    </location>
</feature>
<evidence type="ECO:0000259" key="8">
    <source>
        <dbReference type="Pfam" id="PF13813"/>
    </source>
</evidence>
<keyword evidence="5 7" id="KW-1133">Transmembrane helix</keyword>
<dbReference type="GO" id="GO:0006629">
    <property type="term" value="P:lipid metabolic process"/>
    <property type="evidence" value="ECO:0007669"/>
    <property type="project" value="InterPro"/>
</dbReference>
<organism evidence="9 10">
    <name type="scientific">Ophiocordyceps polyrhachis-furcata BCC 54312</name>
    <dbReference type="NCBI Taxonomy" id="1330021"/>
    <lineage>
        <taxon>Eukaryota</taxon>
        <taxon>Fungi</taxon>
        <taxon>Dikarya</taxon>
        <taxon>Ascomycota</taxon>
        <taxon>Pezizomycotina</taxon>
        <taxon>Sordariomycetes</taxon>
        <taxon>Hypocreomycetidae</taxon>
        <taxon>Hypocreales</taxon>
        <taxon>Ophiocordycipitaceae</taxon>
        <taxon>Ophiocordyceps</taxon>
    </lineage>
</organism>
<dbReference type="PANTHER" id="PTHR31595">
    <property type="entry name" value="LONG-CHAIN-ALCOHOL O-FATTY-ACYLTRANSFERASE 3-RELATED"/>
    <property type="match status" value="1"/>
</dbReference>
<evidence type="ECO:0000256" key="6">
    <source>
        <dbReference type="ARBA" id="ARBA00023136"/>
    </source>
</evidence>
<comment type="subcellular location">
    <subcellularLocation>
        <location evidence="1">Membrane</location>
        <topology evidence="1">Multi-pass membrane protein</topology>
    </subcellularLocation>
</comment>
<dbReference type="Pfam" id="PF13813">
    <property type="entry name" value="MBOAT_2"/>
    <property type="match status" value="1"/>
</dbReference>
<dbReference type="AlphaFoldDB" id="A0A367LML8"/>
<evidence type="ECO:0000256" key="3">
    <source>
        <dbReference type="ARBA" id="ARBA00022679"/>
    </source>
</evidence>
<dbReference type="OrthoDB" id="2796277at2759"/>
<evidence type="ECO:0000256" key="4">
    <source>
        <dbReference type="ARBA" id="ARBA00022692"/>
    </source>
</evidence>
<evidence type="ECO:0000256" key="5">
    <source>
        <dbReference type="ARBA" id="ARBA00022989"/>
    </source>
</evidence>
<dbReference type="InterPro" id="IPR044851">
    <property type="entry name" value="Wax_synthase"/>
</dbReference>
<proteinExistence type="inferred from homology"/>
<feature type="transmembrane region" description="Helical" evidence="7">
    <location>
        <begin position="6"/>
        <end position="28"/>
    </location>
</feature>